<dbReference type="InterPro" id="IPR010994">
    <property type="entry name" value="RuvA_2-like"/>
</dbReference>
<evidence type="ECO:0000256" key="4">
    <source>
        <dbReference type="ARBA" id="ARBA00022833"/>
    </source>
</evidence>
<dbReference type="Pfam" id="PF04002">
    <property type="entry name" value="RadC"/>
    <property type="match status" value="1"/>
</dbReference>
<dbReference type="PROSITE" id="PS50249">
    <property type="entry name" value="MPN"/>
    <property type="match status" value="1"/>
</dbReference>
<dbReference type="CDD" id="cd08071">
    <property type="entry name" value="MPN_DUF2466"/>
    <property type="match status" value="1"/>
</dbReference>
<evidence type="ECO:0000256" key="2">
    <source>
        <dbReference type="ARBA" id="ARBA00022723"/>
    </source>
</evidence>
<accession>A0ABS1U612</accession>
<evidence type="ECO:0000313" key="9">
    <source>
        <dbReference type="Proteomes" id="UP000660885"/>
    </source>
</evidence>
<dbReference type="InterPro" id="IPR037518">
    <property type="entry name" value="MPN"/>
</dbReference>
<keyword evidence="3" id="KW-0378">Hydrolase</keyword>
<dbReference type="InterPro" id="IPR020891">
    <property type="entry name" value="UPF0758_CS"/>
</dbReference>
<keyword evidence="9" id="KW-1185">Reference proteome</keyword>
<reference evidence="8 9" key="1">
    <citation type="submission" date="2021-01" db="EMBL/GenBank/DDBJ databases">
        <title>Belnapia mucosa sp. nov. and Belnapia arida sp. nov., isolated from the Tabernas Desert (Almeria, Spain).</title>
        <authorList>
            <person name="Molina-Menor E."/>
            <person name="Vidal-Verdu A."/>
            <person name="Calonge A."/>
            <person name="Satari L."/>
            <person name="Pereto J."/>
            <person name="Porcar M."/>
        </authorList>
    </citation>
    <scope>NUCLEOTIDE SEQUENCE [LARGE SCALE GENOMIC DNA]</scope>
    <source>
        <strain evidence="8 9">T18</strain>
    </source>
</reference>
<comment type="caution">
    <text evidence="8">The sequence shown here is derived from an EMBL/GenBank/DDBJ whole genome shotgun (WGS) entry which is preliminary data.</text>
</comment>
<evidence type="ECO:0000256" key="5">
    <source>
        <dbReference type="ARBA" id="ARBA00023049"/>
    </source>
</evidence>
<evidence type="ECO:0000256" key="3">
    <source>
        <dbReference type="ARBA" id="ARBA00022801"/>
    </source>
</evidence>
<dbReference type="EMBL" id="JAETWB010000004">
    <property type="protein sequence ID" value="MBL6078761.1"/>
    <property type="molecule type" value="Genomic_DNA"/>
</dbReference>
<dbReference type="PANTHER" id="PTHR30471">
    <property type="entry name" value="DNA REPAIR PROTEIN RADC"/>
    <property type="match status" value="1"/>
</dbReference>
<dbReference type="Proteomes" id="UP000660885">
    <property type="component" value="Unassembled WGS sequence"/>
</dbReference>
<dbReference type="InterPro" id="IPR046778">
    <property type="entry name" value="UPF0758_N"/>
</dbReference>
<keyword evidence="2" id="KW-0479">Metal-binding</keyword>
<gene>
    <name evidence="8" type="primary">radC</name>
    <name evidence="8" type="ORF">JMJ56_12140</name>
</gene>
<keyword evidence="5" id="KW-0482">Metalloprotease</keyword>
<keyword evidence="1" id="KW-0645">Protease</keyword>
<organism evidence="8 9">
    <name type="scientific">Belnapia arida</name>
    <dbReference type="NCBI Taxonomy" id="2804533"/>
    <lineage>
        <taxon>Bacteria</taxon>
        <taxon>Pseudomonadati</taxon>
        <taxon>Pseudomonadota</taxon>
        <taxon>Alphaproteobacteria</taxon>
        <taxon>Acetobacterales</taxon>
        <taxon>Roseomonadaceae</taxon>
        <taxon>Belnapia</taxon>
    </lineage>
</organism>
<dbReference type="InterPro" id="IPR025657">
    <property type="entry name" value="RadC_JAB"/>
</dbReference>
<sequence>MPKGGKAKGFADMGLLALPLKMPEVALGHLGHRARMRQRLLTAGPEALADYELLEMVLFLALPRQDTKPIARALMARFGSFANAIAAPAAELCQVEGVKEAGAAALKTVQAAALRLARADLLDRPLLDSWERLLDYLAASLARARVEEVHVLFLDARNQLIADEVQGRGTVNHSPVYPREVVRRALELQATALVLVHNHPSGDPTPSRADLQMTAQIKAAAAVFDIHLHDHLIIGNGRQVSLRREGLL</sequence>
<proteinExistence type="inferred from homology"/>
<dbReference type="SUPFAM" id="SSF102712">
    <property type="entry name" value="JAB1/MPN domain"/>
    <property type="match status" value="1"/>
</dbReference>
<dbReference type="PROSITE" id="PS01302">
    <property type="entry name" value="UPF0758"/>
    <property type="match status" value="1"/>
</dbReference>
<dbReference type="PANTHER" id="PTHR30471:SF3">
    <property type="entry name" value="UPF0758 PROTEIN YEES-RELATED"/>
    <property type="match status" value="1"/>
</dbReference>
<evidence type="ECO:0000259" key="7">
    <source>
        <dbReference type="PROSITE" id="PS50249"/>
    </source>
</evidence>
<feature type="domain" description="MPN" evidence="7">
    <location>
        <begin position="126"/>
        <end position="248"/>
    </location>
</feature>
<dbReference type="InterPro" id="IPR001405">
    <property type="entry name" value="UPF0758"/>
</dbReference>
<name>A0ABS1U612_9PROT</name>
<dbReference type="Gene3D" id="3.40.140.10">
    <property type="entry name" value="Cytidine Deaminase, domain 2"/>
    <property type="match status" value="1"/>
</dbReference>
<evidence type="ECO:0000256" key="1">
    <source>
        <dbReference type="ARBA" id="ARBA00022670"/>
    </source>
</evidence>
<evidence type="ECO:0000256" key="6">
    <source>
        <dbReference type="RuleBase" id="RU003797"/>
    </source>
</evidence>
<evidence type="ECO:0000313" key="8">
    <source>
        <dbReference type="EMBL" id="MBL6078761.1"/>
    </source>
</evidence>
<dbReference type="NCBIfam" id="NF000642">
    <property type="entry name" value="PRK00024.1"/>
    <property type="match status" value="1"/>
</dbReference>
<protein>
    <submittedName>
        <fullName evidence="8">DNA repair protein RadC</fullName>
    </submittedName>
</protein>
<keyword evidence="4" id="KW-0862">Zinc</keyword>
<dbReference type="SUPFAM" id="SSF47781">
    <property type="entry name" value="RuvA domain 2-like"/>
    <property type="match status" value="1"/>
</dbReference>
<comment type="similarity">
    <text evidence="6">Belongs to the UPF0758 family.</text>
</comment>
<dbReference type="NCBIfam" id="TIGR00608">
    <property type="entry name" value="radc"/>
    <property type="match status" value="1"/>
</dbReference>
<dbReference type="Pfam" id="PF20582">
    <property type="entry name" value="UPF0758_N"/>
    <property type="match status" value="1"/>
</dbReference>